<dbReference type="AlphaFoldDB" id="A0A2P2IYA3"/>
<dbReference type="EMBL" id="GGEC01005709">
    <property type="protein sequence ID" value="MBW86192.1"/>
    <property type="molecule type" value="Transcribed_RNA"/>
</dbReference>
<accession>A0A2P2IYA3</accession>
<organism evidence="1">
    <name type="scientific">Rhizophora mucronata</name>
    <name type="common">Asiatic mangrove</name>
    <dbReference type="NCBI Taxonomy" id="61149"/>
    <lineage>
        <taxon>Eukaryota</taxon>
        <taxon>Viridiplantae</taxon>
        <taxon>Streptophyta</taxon>
        <taxon>Embryophyta</taxon>
        <taxon>Tracheophyta</taxon>
        <taxon>Spermatophyta</taxon>
        <taxon>Magnoliopsida</taxon>
        <taxon>eudicotyledons</taxon>
        <taxon>Gunneridae</taxon>
        <taxon>Pentapetalae</taxon>
        <taxon>rosids</taxon>
        <taxon>fabids</taxon>
        <taxon>Malpighiales</taxon>
        <taxon>Rhizophoraceae</taxon>
        <taxon>Rhizophora</taxon>
    </lineage>
</organism>
<proteinExistence type="predicted"/>
<sequence length="40" mass="4641">MEVLNEVEVFVASEWLLFGISLSCKPSWSRDHLSSTHWGY</sequence>
<evidence type="ECO:0000313" key="1">
    <source>
        <dbReference type="EMBL" id="MBW86192.1"/>
    </source>
</evidence>
<name>A0A2P2IYA3_RHIMU</name>
<reference evidence="1" key="1">
    <citation type="submission" date="2018-02" db="EMBL/GenBank/DDBJ databases">
        <title>Rhizophora mucronata_Transcriptome.</title>
        <authorList>
            <person name="Meera S.P."/>
            <person name="Sreeshan A."/>
            <person name="Augustine A."/>
        </authorList>
    </citation>
    <scope>NUCLEOTIDE SEQUENCE</scope>
    <source>
        <tissue evidence="1">Leaf</tissue>
    </source>
</reference>
<protein>
    <submittedName>
        <fullName evidence="1">Uncharacterized protein</fullName>
    </submittedName>
</protein>